<sequence>MAITVDGKEFGERDLLLAQRCTFAHRANGSNDDVKGFDGGRTSAERDLFANDTVDYEELVEVKAFYEGRRWETGTGQEYRFIRKGLPNKGDVCMGSARRTEGNNDFDAFFPFEILSEHNGVQLDGQGSCSTLWYITAGYLVGEGDLGSPASYLYIDEMNCPHCPCGALRRRGPVEL</sequence>
<accession>A0A5N6JES1</accession>
<dbReference type="Proteomes" id="UP000326289">
    <property type="component" value="Unassembled WGS sequence"/>
</dbReference>
<dbReference type="AlphaFoldDB" id="A0A5N6JES1"/>
<evidence type="ECO:0000313" key="2">
    <source>
        <dbReference type="Proteomes" id="UP000326289"/>
    </source>
</evidence>
<name>A0A5N6JES1_9EURO</name>
<keyword evidence="2" id="KW-1185">Reference proteome</keyword>
<reference evidence="1 2" key="1">
    <citation type="submission" date="2019-04" db="EMBL/GenBank/DDBJ databases">
        <title>Fungal friends and foes A comparative genomics study of 23 Aspergillus species from section Flavi.</title>
        <authorList>
            <consortium name="DOE Joint Genome Institute"/>
            <person name="Kjaerbolling I."/>
            <person name="Vesth T.C."/>
            <person name="Frisvad J.C."/>
            <person name="Nybo J.L."/>
            <person name="Theobald S."/>
            <person name="Kildgaard S."/>
            <person name="Petersen T.I."/>
            <person name="Kuo A."/>
            <person name="Sato A."/>
            <person name="Lyhne E.K."/>
            <person name="Kogle M.E."/>
            <person name="Wiebenga A."/>
            <person name="Kun R.S."/>
            <person name="Lubbers R.J."/>
            <person name="Makela M.R."/>
            <person name="Barry K."/>
            <person name="Chovatia M."/>
            <person name="Clum A."/>
            <person name="Daum C."/>
            <person name="Haridas S."/>
            <person name="He G."/>
            <person name="LaButti K."/>
            <person name="Lipzen A."/>
            <person name="Mondo S."/>
            <person name="Pangilinan J."/>
            <person name="Riley R."/>
            <person name="Salamov A."/>
            <person name="Simmons B.A."/>
            <person name="Magnuson J.K."/>
            <person name="Henrissat B."/>
            <person name="Mortensen U.H."/>
            <person name="Larsen T.O."/>
            <person name="De vries R.P."/>
            <person name="Grigoriev I.V."/>
            <person name="Machida M."/>
            <person name="Baker S.E."/>
            <person name="Andersen M.R."/>
        </authorList>
    </citation>
    <scope>NUCLEOTIDE SEQUENCE [LARGE SCALE GENOMIC DNA]</scope>
    <source>
        <strain evidence="1 2">CBS 117635</strain>
    </source>
</reference>
<proteinExistence type="predicted"/>
<evidence type="ECO:0000313" key="1">
    <source>
        <dbReference type="EMBL" id="KAB8277361.1"/>
    </source>
</evidence>
<gene>
    <name evidence="1" type="ORF">BDV30DRAFT_192601</name>
</gene>
<organism evidence="1 2">
    <name type="scientific">Aspergillus minisclerotigenes</name>
    <dbReference type="NCBI Taxonomy" id="656917"/>
    <lineage>
        <taxon>Eukaryota</taxon>
        <taxon>Fungi</taxon>
        <taxon>Dikarya</taxon>
        <taxon>Ascomycota</taxon>
        <taxon>Pezizomycotina</taxon>
        <taxon>Eurotiomycetes</taxon>
        <taxon>Eurotiomycetidae</taxon>
        <taxon>Eurotiales</taxon>
        <taxon>Aspergillaceae</taxon>
        <taxon>Aspergillus</taxon>
        <taxon>Aspergillus subgen. Circumdati</taxon>
    </lineage>
</organism>
<dbReference type="EMBL" id="ML732772">
    <property type="protein sequence ID" value="KAB8277361.1"/>
    <property type="molecule type" value="Genomic_DNA"/>
</dbReference>
<protein>
    <submittedName>
        <fullName evidence="1">Uncharacterized protein</fullName>
    </submittedName>
</protein>